<dbReference type="EMBL" id="CADCXV010000335">
    <property type="protein sequence ID" value="CAB0029550.1"/>
    <property type="molecule type" value="Genomic_DNA"/>
</dbReference>
<evidence type="ECO:0000256" key="4">
    <source>
        <dbReference type="SAM" id="MobiDB-lite"/>
    </source>
</evidence>
<dbReference type="PANTHER" id="PTHR24123">
    <property type="entry name" value="ANKYRIN REPEAT-CONTAINING"/>
    <property type="match status" value="1"/>
</dbReference>
<accession>A0A6H5HZH8</accession>
<dbReference type="SUPFAM" id="SSF48403">
    <property type="entry name" value="Ankyrin repeat"/>
    <property type="match status" value="1"/>
</dbReference>
<protein>
    <submittedName>
        <fullName evidence="5">Uncharacterized protein</fullName>
    </submittedName>
</protein>
<evidence type="ECO:0000313" key="5">
    <source>
        <dbReference type="EMBL" id="CAB0029550.1"/>
    </source>
</evidence>
<dbReference type="OrthoDB" id="194358at2759"/>
<evidence type="ECO:0000256" key="2">
    <source>
        <dbReference type="ARBA" id="ARBA00023043"/>
    </source>
</evidence>
<keyword evidence="6" id="KW-1185">Reference proteome</keyword>
<gene>
    <name evidence="5" type="ORF">TBRA_LOCUS1580</name>
</gene>
<evidence type="ECO:0000256" key="3">
    <source>
        <dbReference type="PROSITE-ProRule" id="PRU00023"/>
    </source>
</evidence>
<keyword evidence="1" id="KW-0677">Repeat</keyword>
<evidence type="ECO:0000256" key="1">
    <source>
        <dbReference type="ARBA" id="ARBA00022737"/>
    </source>
</evidence>
<feature type="repeat" description="ANK" evidence="3">
    <location>
        <begin position="425"/>
        <end position="453"/>
    </location>
</feature>
<name>A0A6H5HZH8_9HYME</name>
<dbReference type="InterPro" id="IPR036770">
    <property type="entry name" value="Ankyrin_rpt-contain_sf"/>
</dbReference>
<keyword evidence="2 3" id="KW-0040">ANK repeat</keyword>
<dbReference type="Pfam" id="PF12796">
    <property type="entry name" value="Ank_2"/>
    <property type="match status" value="1"/>
</dbReference>
<dbReference type="Gene3D" id="1.25.40.20">
    <property type="entry name" value="Ankyrin repeat-containing domain"/>
    <property type="match status" value="1"/>
</dbReference>
<dbReference type="AlphaFoldDB" id="A0A6H5HZH8"/>
<dbReference type="InterPro" id="IPR051165">
    <property type="entry name" value="Multifunctional_ANK_Repeat"/>
</dbReference>
<feature type="compositionally biased region" description="Basic residues" evidence="4">
    <location>
        <begin position="65"/>
        <end position="77"/>
    </location>
</feature>
<sequence length="489" mass="54758">MKPIDGESVLSIIHGPATTGHIRELSQFLRCRIDVSRGPIDADRQVSRIRRAAAARELAAVAHGQTRRPLRAVRRPRAQQSGRRLPSARLRLRRHLGPDRLSGLVAQAGGRPADAHQALPKSSARTRPSVPMLFVISGGNLDDDSPDEYPDDGSLTRSMAKELVKFSTWCGGKIHATVYGYARSGVARCSSVDMCALNQFSSRSRTRDSAQDLPKYLLINDDEESPAHKHTHTHTHSGRIITRRGSSARSSARALYTRLTEARSFLKQTTMKQRRIDSIFMDNTGLTHFHVACSYGLENIVEKFIELGQCPYYHADTLLLQALEYGREKVIEKMLNYYPELVNAQDEEGNPLLHVALGRRAVFETAVIELLLERGADPNLANAKGWTPLHLICADCWDDDAYVKTFFEIADRHNKTVEVDAKDELGRTPLQWAVARLAPKIIDLLLDRGADLSSFVFPTEVYFAKHVDVEYGNLGNLNVLGPNWPRQKW</sequence>
<feature type="repeat" description="ANK" evidence="3">
    <location>
        <begin position="348"/>
        <end position="383"/>
    </location>
</feature>
<dbReference type="InterPro" id="IPR002110">
    <property type="entry name" value="Ankyrin_rpt"/>
</dbReference>
<dbReference type="PROSITE" id="PS50088">
    <property type="entry name" value="ANK_REPEAT"/>
    <property type="match status" value="2"/>
</dbReference>
<evidence type="ECO:0000313" key="6">
    <source>
        <dbReference type="Proteomes" id="UP000479190"/>
    </source>
</evidence>
<proteinExistence type="predicted"/>
<feature type="region of interest" description="Disordered" evidence="4">
    <location>
        <begin position="63"/>
        <end position="84"/>
    </location>
</feature>
<dbReference type="PANTHER" id="PTHR24123:SF33">
    <property type="entry name" value="PROTEIN HOS4"/>
    <property type="match status" value="1"/>
</dbReference>
<reference evidence="5 6" key="1">
    <citation type="submission" date="2020-02" db="EMBL/GenBank/DDBJ databases">
        <authorList>
            <person name="Ferguson B K."/>
        </authorList>
    </citation>
    <scope>NUCLEOTIDE SEQUENCE [LARGE SCALE GENOMIC DNA]</scope>
</reference>
<dbReference type="Proteomes" id="UP000479190">
    <property type="component" value="Unassembled WGS sequence"/>
</dbReference>
<dbReference type="SMART" id="SM00248">
    <property type="entry name" value="ANK"/>
    <property type="match status" value="5"/>
</dbReference>
<organism evidence="5 6">
    <name type="scientific">Trichogramma brassicae</name>
    <dbReference type="NCBI Taxonomy" id="86971"/>
    <lineage>
        <taxon>Eukaryota</taxon>
        <taxon>Metazoa</taxon>
        <taxon>Ecdysozoa</taxon>
        <taxon>Arthropoda</taxon>
        <taxon>Hexapoda</taxon>
        <taxon>Insecta</taxon>
        <taxon>Pterygota</taxon>
        <taxon>Neoptera</taxon>
        <taxon>Endopterygota</taxon>
        <taxon>Hymenoptera</taxon>
        <taxon>Apocrita</taxon>
        <taxon>Proctotrupomorpha</taxon>
        <taxon>Chalcidoidea</taxon>
        <taxon>Trichogrammatidae</taxon>
        <taxon>Trichogramma</taxon>
    </lineage>
</organism>
<dbReference type="PROSITE" id="PS50297">
    <property type="entry name" value="ANK_REP_REGION"/>
    <property type="match status" value="2"/>
</dbReference>